<dbReference type="PROSITE" id="PS51318">
    <property type="entry name" value="TAT"/>
    <property type="match status" value="1"/>
</dbReference>
<feature type="signal peptide" evidence="1">
    <location>
        <begin position="1"/>
        <end position="31"/>
    </location>
</feature>
<accession>A0A931CCP2</accession>
<name>A0A931CCP2_9ACTN</name>
<organism evidence="2 3">
    <name type="scientific">Actinoplanes aureus</name>
    <dbReference type="NCBI Taxonomy" id="2792083"/>
    <lineage>
        <taxon>Bacteria</taxon>
        <taxon>Bacillati</taxon>
        <taxon>Actinomycetota</taxon>
        <taxon>Actinomycetes</taxon>
        <taxon>Micromonosporales</taxon>
        <taxon>Micromonosporaceae</taxon>
        <taxon>Actinoplanes</taxon>
    </lineage>
</organism>
<keyword evidence="1" id="KW-0732">Signal</keyword>
<evidence type="ECO:0000313" key="3">
    <source>
        <dbReference type="Proteomes" id="UP000598146"/>
    </source>
</evidence>
<sequence length="143" mass="15079">MTNLRRSLATAAVLAAAGAAGTLINPTPALASTPPSCGSVRQIGTTRVLTVGGMQAASVKQYYGCGYNYAYIYVWEQYRDTHSNWDLYVHVIDHTDSGSDYGVGELNNTTRAELWGAPAPTAAHCTHVTGYLNSTGGSTSTVC</sequence>
<dbReference type="Proteomes" id="UP000598146">
    <property type="component" value="Unassembled WGS sequence"/>
</dbReference>
<dbReference type="InterPro" id="IPR006311">
    <property type="entry name" value="TAT_signal"/>
</dbReference>
<evidence type="ECO:0000313" key="2">
    <source>
        <dbReference type="EMBL" id="MBG0564921.1"/>
    </source>
</evidence>
<protein>
    <recommendedName>
        <fullName evidence="4">Secreted protein</fullName>
    </recommendedName>
</protein>
<dbReference type="RefSeq" id="WP_196416711.1">
    <property type="nucleotide sequence ID" value="NZ_JADQTO010000013.1"/>
</dbReference>
<comment type="caution">
    <text evidence="2">The sequence shown here is derived from an EMBL/GenBank/DDBJ whole genome shotgun (WGS) entry which is preliminary data.</text>
</comment>
<feature type="chain" id="PRO_5037715836" description="Secreted protein" evidence="1">
    <location>
        <begin position="32"/>
        <end position="143"/>
    </location>
</feature>
<proteinExistence type="predicted"/>
<gene>
    <name evidence="2" type="ORF">I4J89_26070</name>
</gene>
<keyword evidence="3" id="KW-1185">Reference proteome</keyword>
<reference evidence="2" key="1">
    <citation type="submission" date="2020-11" db="EMBL/GenBank/DDBJ databases">
        <title>Isolation and identification of active actinomycetes.</title>
        <authorList>
            <person name="Sun X."/>
        </authorList>
    </citation>
    <scope>NUCLEOTIDE SEQUENCE</scope>
    <source>
        <strain evidence="2">NEAU-A11</strain>
    </source>
</reference>
<dbReference type="EMBL" id="JADQTO010000013">
    <property type="protein sequence ID" value="MBG0564921.1"/>
    <property type="molecule type" value="Genomic_DNA"/>
</dbReference>
<dbReference type="AlphaFoldDB" id="A0A931CCP2"/>
<evidence type="ECO:0008006" key="4">
    <source>
        <dbReference type="Google" id="ProtNLM"/>
    </source>
</evidence>
<evidence type="ECO:0000256" key="1">
    <source>
        <dbReference type="SAM" id="SignalP"/>
    </source>
</evidence>